<protein>
    <submittedName>
        <fullName evidence="2">Uncharacterized protein</fullName>
    </submittedName>
</protein>
<reference evidence="2 3" key="1">
    <citation type="submission" date="2018-03" db="EMBL/GenBank/DDBJ databases">
        <authorList>
            <person name="Guldener U."/>
        </authorList>
    </citation>
    <scope>NUCLEOTIDE SEQUENCE [LARGE SCALE GENOMIC DNA]</scope>
    <source>
        <strain evidence="2 3">DAOM196992</strain>
    </source>
</reference>
<gene>
    <name evidence="2" type="ORF">PSFLO_05239</name>
</gene>
<feature type="chain" id="PRO_5022950457" evidence="1">
    <location>
        <begin position="22"/>
        <end position="163"/>
    </location>
</feature>
<evidence type="ECO:0000256" key="1">
    <source>
        <dbReference type="SAM" id="SignalP"/>
    </source>
</evidence>
<dbReference type="Proteomes" id="UP000323386">
    <property type="component" value="Unassembled WGS sequence"/>
</dbReference>
<evidence type="ECO:0000313" key="3">
    <source>
        <dbReference type="Proteomes" id="UP000323386"/>
    </source>
</evidence>
<feature type="signal peptide" evidence="1">
    <location>
        <begin position="1"/>
        <end position="21"/>
    </location>
</feature>
<proteinExistence type="predicted"/>
<evidence type="ECO:0000313" key="2">
    <source>
        <dbReference type="EMBL" id="SPO39758.1"/>
    </source>
</evidence>
<keyword evidence="3" id="KW-1185">Reference proteome</keyword>
<dbReference type="EMBL" id="OOIP01000016">
    <property type="protein sequence ID" value="SPO39758.1"/>
    <property type="molecule type" value="Genomic_DNA"/>
</dbReference>
<accession>A0A5C3F5J2</accession>
<name>A0A5C3F5J2_9BASI</name>
<dbReference type="AlphaFoldDB" id="A0A5C3F5J2"/>
<organism evidence="2 3">
    <name type="scientific">Pseudozyma flocculosa</name>
    <dbReference type="NCBI Taxonomy" id="84751"/>
    <lineage>
        <taxon>Eukaryota</taxon>
        <taxon>Fungi</taxon>
        <taxon>Dikarya</taxon>
        <taxon>Basidiomycota</taxon>
        <taxon>Ustilaginomycotina</taxon>
        <taxon>Ustilaginomycetes</taxon>
        <taxon>Ustilaginales</taxon>
        <taxon>Ustilaginaceae</taxon>
        <taxon>Pseudozyma</taxon>
    </lineage>
</organism>
<keyword evidence="1" id="KW-0732">Signal</keyword>
<sequence>MKLSPIVATLSLLALPASVHAQQPAVRPHPAHTPYTFQPLPGGATNVRYYRIDNVGTLRLYTDRGGVRWLSFQRSDHGAGGWWIGKLREGGLFVELSAATEVSCGSDQADSLFRACRYFGDPAHARDFGLWADQPHRYVVARHPPRRRPRPPARGILVQHLRD</sequence>